<gene>
    <name evidence="1" type="ORF">FSP39_004165</name>
</gene>
<reference evidence="1" key="1">
    <citation type="submission" date="2019-08" db="EMBL/GenBank/DDBJ databases">
        <title>The improved chromosome-level genome for the pearl oyster Pinctada fucata martensii using PacBio sequencing and Hi-C.</title>
        <authorList>
            <person name="Zheng Z."/>
        </authorList>
    </citation>
    <scope>NUCLEOTIDE SEQUENCE</scope>
    <source>
        <strain evidence="1">ZZ-2019</strain>
        <tissue evidence="1">Adductor muscle</tissue>
    </source>
</reference>
<dbReference type="Proteomes" id="UP001186944">
    <property type="component" value="Unassembled WGS sequence"/>
</dbReference>
<sequence length="173" mass="20988">MTSSDREKESQSLISLQVTEEQKQATRELFAREQWEYIEIENNEISENIENTVEQHAIDHDPNSDECEYCLCRPCITDERNRQSWWENESHAPHKRNSALRKDKYKRFWTNLFHRRVWSDPRYLLRKQNALLRDRQDDDVYHRRDLLPKCVIKIVRGWLPNASGKAYMGHKWD</sequence>
<keyword evidence="2" id="KW-1185">Reference proteome</keyword>
<protein>
    <submittedName>
        <fullName evidence="1">Uncharacterized protein</fullName>
    </submittedName>
</protein>
<proteinExistence type="predicted"/>
<name>A0AA88XYL6_PINIB</name>
<evidence type="ECO:0000313" key="2">
    <source>
        <dbReference type="Proteomes" id="UP001186944"/>
    </source>
</evidence>
<organism evidence="1 2">
    <name type="scientific">Pinctada imbricata</name>
    <name type="common">Atlantic pearl-oyster</name>
    <name type="synonym">Pinctada martensii</name>
    <dbReference type="NCBI Taxonomy" id="66713"/>
    <lineage>
        <taxon>Eukaryota</taxon>
        <taxon>Metazoa</taxon>
        <taxon>Spiralia</taxon>
        <taxon>Lophotrochozoa</taxon>
        <taxon>Mollusca</taxon>
        <taxon>Bivalvia</taxon>
        <taxon>Autobranchia</taxon>
        <taxon>Pteriomorphia</taxon>
        <taxon>Pterioida</taxon>
        <taxon>Pterioidea</taxon>
        <taxon>Pteriidae</taxon>
        <taxon>Pinctada</taxon>
    </lineage>
</organism>
<dbReference type="EMBL" id="VSWD01000010">
    <property type="protein sequence ID" value="KAK3089509.1"/>
    <property type="molecule type" value="Genomic_DNA"/>
</dbReference>
<evidence type="ECO:0000313" key="1">
    <source>
        <dbReference type="EMBL" id="KAK3089509.1"/>
    </source>
</evidence>
<comment type="caution">
    <text evidence="1">The sequence shown here is derived from an EMBL/GenBank/DDBJ whole genome shotgun (WGS) entry which is preliminary data.</text>
</comment>
<accession>A0AA88XYL6</accession>
<dbReference type="AlphaFoldDB" id="A0AA88XYL6"/>